<dbReference type="Pfam" id="PF22838">
    <property type="entry name" value="COMMD8_HN"/>
    <property type="match status" value="1"/>
</dbReference>
<dbReference type="Pfam" id="PF07258">
    <property type="entry name" value="COMM_domain"/>
    <property type="match status" value="1"/>
</dbReference>
<evidence type="ECO:0000256" key="1">
    <source>
        <dbReference type="SAM" id="Coils"/>
    </source>
</evidence>
<dbReference type="EMBL" id="JAXCGZ010017640">
    <property type="protein sequence ID" value="KAK7067848.1"/>
    <property type="molecule type" value="Genomic_DNA"/>
</dbReference>
<evidence type="ECO:0000313" key="4">
    <source>
        <dbReference type="Proteomes" id="UP001381693"/>
    </source>
</evidence>
<sequence>MKSNESEGTFPLTRIPAHSLIKFVHHVIDEMCGGVCVSHENYEETPLDTFWIATQTVKTLAQSIAVENTTEDEALTFLQALDKELSQEIYEALQSRKEEVTKFMVQESIASTRHLKDFDWNVKLAVASDKVLNLNEPYVSLQLHTSTGTTDFDEDTKNISVEMTLTEVDRLLENLKEVQKKLTDYQSNKVAIKN</sequence>
<evidence type="ECO:0000259" key="2">
    <source>
        <dbReference type="PROSITE" id="PS51269"/>
    </source>
</evidence>
<dbReference type="Proteomes" id="UP001381693">
    <property type="component" value="Unassembled WGS sequence"/>
</dbReference>
<dbReference type="AlphaFoldDB" id="A0AAN8WSZ7"/>
<dbReference type="InterPro" id="IPR017920">
    <property type="entry name" value="COMM"/>
</dbReference>
<keyword evidence="4" id="KW-1185">Reference proteome</keyword>
<accession>A0AAN8WSZ7</accession>
<dbReference type="PROSITE" id="PS51269">
    <property type="entry name" value="COMM"/>
    <property type="match status" value="1"/>
</dbReference>
<feature type="domain" description="COMM" evidence="2">
    <location>
        <begin position="114"/>
        <end position="186"/>
    </location>
</feature>
<organism evidence="3 4">
    <name type="scientific">Halocaridina rubra</name>
    <name type="common">Hawaiian red shrimp</name>
    <dbReference type="NCBI Taxonomy" id="373956"/>
    <lineage>
        <taxon>Eukaryota</taxon>
        <taxon>Metazoa</taxon>
        <taxon>Ecdysozoa</taxon>
        <taxon>Arthropoda</taxon>
        <taxon>Crustacea</taxon>
        <taxon>Multicrustacea</taxon>
        <taxon>Malacostraca</taxon>
        <taxon>Eumalacostraca</taxon>
        <taxon>Eucarida</taxon>
        <taxon>Decapoda</taxon>
        <taxon>Pleocyemata</taxon>
        <taxon>Caridea</taxon>
        <taxon>Atyoidea</taxon>
        <taxon>Atyidae</taxon>
        <taxon>Halocaridina</taxon>
    </lineage>
</organism>
<protein>
    <recommendedName>
        <fullName evidence="2">COMM domain-containing protein</fullName>
    </recommendedName>
</protein>
<name>A0AAN8WSZ7_HALRR</name>
<keyword evidence="1" id="KW-0175">Coiled coil</keyword>
<dbReference type="PANTHER" id="PTHR16231">
    <property type="entry name" value="COMM DOMAIN-CONTAINING PROTEIN 4-8 FAMILY MEMBER"/>
    <property type="match status" value="1"/>
</dbReference>
<gene>
    <name evidence="3" type="ORF">SK128_016588</name>
</gene>
<feature type="coiled-coil region" evidence="1">
    <location>
        <begin position="161"/>
        <end position="188"/>
    </location>
</feature>
<dbReference type="PANTHER" id="PTHR16231:SF0">
    <property type="entry name" value="COMM DOMAIN-CONTAINING PROTEIN 8"/>
    <property type="match status" value="1"/>
</dbReference>
<dbReference type="InterPro" id="IPR055184">
    <property type="entry name" value="COMMD8_HN"/>
</dbReference>
<dbReference type="InterPro" id="IPR047155">
    <property type="entry name" value="COMMD4/6/7/8"/>
</dbReference>
<reference evidence="3 4" key="1">
    <citation type="submission" date="2023-11" db="EMBL/GenBank/DDBJ databases">
        <title>Halocaridina rubra genome assembly.</title>
        <authorList>
            <person name="Smith C."/>
        </authorList>
    </citation>
    <scope>NUCLEOTIDE SEQUENCE [LARGE SCALE GENOMIC DNA]</scope>
    <source>
        <strain evidence="3">EP-1</strain>
        <tissue evidence="3">Whole</tissue>
    </source>
</reference>
<evidence type="ECO:0000313" key="3">
    <source>
        <dbReference type="EMBL" id="KAK7067848.1"/>
    </source>
</evidence>
<comment type="caution">
    <text evidence="3">The sequence shown here is derived from an EMBL/GenBank/DDBJ whole genome shotgun (WGS) entry which is preliminary data.</text>
</comment>
<proteinExistence type="predicted"/>